<dbReference type="Pfam" id="PF00877">
    <property type="entry name" value="NLPC_P60"/>
    <property type="match status" value="1"/>
</dbReference>
<dbReference type="InterPro" id="IPR051794">
    <property type="entry name" value="PG_Endopeptidase_C40"/>
</dbReference>
<name>A0ABT6LNH4_9ACTN</name>
<dbReference type="SUPFAM" id="SSF54001">
    <property type="entry name" value="Cysteine proteinases"/>
    <property type="match status" value="1"/>
</dbReference>
<feature type="signal peptide" evidence="6">
    <location>
        <begin position="1"/>
        <end position="39"/>
    </location>
</feature>
<feature type="chain" id="PRO_5047531315" evidence="6">
    <location>
        <begin position="40"/>
        <end position="584"/>
    </location>
</feature>
<feature type="region of interest" description="Disordered" evidence="5">
    <location>
        <begin position="37"/>
        <end position="98"/>
    </location>
</feature>
<dbReference type="PANTHER" id="PTHR47359:SF3">
    <property type="entry name" value="NLP_P60 DOMAIN-CONTAINING PROTEIN-RELATED"/>
    <property type="match status" value="1"/>
</dbReference>
<reference evidence="8 9" key="1">
    <citation type="submission" date="2023-04" db="EMBL/GenBank/DDBJ databases">
        <title>Forest soil microbial communities from Buena Vista Peninsula, Colon Province, Panama.</title>
        <authorList>
            <person name="Bouskill N."/>
        </authorList>
    </citation>
    <scope>NUCLEOTIDE SEQUENCE [LARGE SCALE GENOMIC DNA]</scope>
    <source>
        <strain evidence="8 9">GGS1</strain>
    </source>
</reference>
<accession>A0ABT6LNH4</accession>
<comment type="caution">
    <text evidence="8">The sequence shown here is derived from an EMBL/GenBank/DDBJ whole genome shotgun (WGS) entry which is preliminary data.</text>
</comment>
<dbReference type="GO" id="GO:0016787">
    <property type="term" value="F:hydrolase activity"/>
    <property type="evidence" value="ECO:0007669"/>
    <property type="project" value="UniProtKB-KW"/>
</dbReference>
<dbReference type="EMBL" id="JARXVH010000008">
    <property type="protein sequence ID" value="MDH6217868.1"/>
    <property type="molecule type" value="Genomic_DNA"/>
</dbReference>
<evidence type="ECO:0000313" key="9">
    <source>
        <dbReference type="Proteomes" id="UP001160499"/>
    </source>
</evidence>
<evidence type="ECO:0000259" key="7">
    <source>
        <dbReference type="PROSITE" id="PS51935"/>
    </source>
</evidence>
<feature type="compositionally biased region" description="Polar residues" evidence="5">
    <location>
        <begin position="67"/>
        <end position="93"/>
    </location>
</feature>
<feature type="region of interest" description="Disordered" evidence="5">
    <location>
        <begin position="206"/>
        <end position="230"/>
    </location>
</feature>
<dbReference type="PANTHER" id="PTHR47359">
    <property type="entry name" value="PEPTIDOGLYCAN DL-ENDOPEPTIDASE CWLO"/>
    <property type="match status" value="1"/>
</dbReference>
<keyword evidence="9" id="KW-1185">Reference proteome</keyword>
<evidence type="ECO:0000256" key="1">
    <source>
        <dbReference type="ARBA" id="ARBA00007074"/>
    </source>
</evidence>
<comment type="similarity">
    <text evidence="1">Belongs to the peptidase C40 family.</text>
</comment>
<gene>
    <name evidence="8" type="ORF">M2283_005200</name>
</gene>
<evidence type="ECO:0000256" key="5">
    <source>
        <dbReference type="SAM" id="MobiDB-lite"/>
    </source>
</evidence>
<keyword evidence="3 8" id="KW-0378">Hydrolase</keyword>
<feature type="domain" description="NlpC/P60" evidence="7">
    <location>
        <begin position="466"/>
        <end position="584"/>
    </location>
</feature>
<dbReference type="InterPro" id="IPR000064">
    <property type="entry name" value="NLP_P60_dom"/>
</dbReference>
<dbReference type="InterPro" id="IPR038765">
    <property type="entry name" value="Papain-like_cys_pep_sf"/>
</dbReference>
<keyword evidence="4" id="KW-0788">Thiol protease</keyword>
<keyword evidence="6" id="KW-0732">Signal</keyword>
<evidence type="ECO:0000256" key="3">
    <source>
        <dbReference type="ARBA" id="ARBA00022801"/>
    </source>
</evidence>
<evidence type="ECO:0000256" key="2">
    <source>
        <dbReference type="ARBA" id="ARBA00022670"/>
    </source>
</evidence>
<evidence type="ECO:0000256" key="4">
    <source>
        <dbReference type="ARBA" id="ARBA00022807"/>
    </source>
</evidence>
<dbReference type="RefSeq" id="WP_348538924.1">
    <property type="nucleotide sequence ID" value="NZ_JARXVH010000008.1"/>
</dbReference>
<protein>
    <submittedName>
        <fullName evidence="8">Cell wall-associated NlpC family hydrolase</fullName>
    </submittedName>
</protein>
<organism evidence="8 9">
    <name type="scientific">Streptomyces pseudovenezuelae</name>
    <dbReference type="NCBI Taxonomy" id="67350"/>
    <lineage>
        <taxon>Bacteria</taxon>
        <taxon>Bacillati</taxon>
        <taxon>Actinomycetota</taxon>
        <taxon>Actinomycetes</taxon>
        <taxon>Kitasatosporales</taxon>
        <taxon>Streptomycetaceae</taxon>
        <taxon>Streptomyces</taxon>
        <taxon>Streptomyces aurantiacus group</taxon>
    </lineage>
</organism>
<dbReference type="Gene3D" id="3.90.1720.10">
    <property type="entry name" value="endopeptidase domain like (from Nostoc punctiforme)"/>
    <property type="match status" value="1"/>
</dbReference>
<feature type="region of interest" description="Disordered" evidence="5">
    <location>
        <begin position="128"/>
        <end position="163"/>
    </location>
</feature>
<feature type="compositionally biased region" description="Basic and acidic residues" evidence="5">
    <location>
        <begin position="139"/>
        <end position="152"/>
    </location>
</feature>
<evidence type="ECO:0000313" key="8">
    <source>
        <dbReference type="EMBL" id="MDH6217868.1"/>
    </source>
</evidence>
<keyword evidence="2" id="KW-0645">Protease</keyword>
<dbReference type="Proteomes" id="UP001160499">
    <property type="component" value="Unassembled WGS sequence"/>
</dbReference>
<proteinExistence type="inferred from homology"/>
<sequence>MAPERMPRAGGFGQPGMRNSALATAALTSVALFSQTADAAPQAVDDGPSREEVQQRVSTLYDRAESDTGNFNATRAMTASTRGRGASTGNIPRQASDPELDNVARRWFDAARSSVGPTIPAVLPADRMPARPAVPRPARPADDLIERKRDVPELPAGPTARPVAELTAGPVAELTAGPAPALTGRAIAALPAVPTPRPELQPAVLRGLPPTAPATPSRQASLRTAKERNQRKLATARELLSRYTGQRTAPALAIEAAPAPVAAPWSDTAQQAQRMAEEEWRLRQPSVLDTGVPAAQTWQPNAYDTGAIPAQTWQSGGFDTGAMPAQNWQSGGFDTGAIPTQNWQPSVLDTGAMPAQNWQPSAYDTGAVPAQNWQPSVLDTGATPAQNWQPSVLDTGATPAQNWQPSVLDTGVPAAQAWQPNAYDTGAVPAPTWQPGVLDTGAIPAQNWQPSVLDTGVPADLGPAVGSKAERAIAFARAQIGRPCVWGSIGPGSYDDSGLTQTAWKSAGVALPRAAQEQASAGTVVPLAESRPGDLIFYNDNFSHVGIYTGDGMMVHAPGPGTCVREESVYYAGEAAVRIAVRPV</sequence>
<evidence type="ECO:0000256" key="6">
    <source>
        <dbReference type="SAM" id="SignalP"/>
    </source>
</evidence>
<dbReference type="PROSITE" id="PS51935">
    <property type="entry name" value="NLPC_P60"/>
    <property type="match status" value="1"/>
</dbReference>